<accession>A0ABX1TRZ1</accession>
<gene>
    <name evidence="2" type="ORF">E4P82_21115</name>
</gene>
<sequence>MQPQPEPLPSLLARLDEAALYHRAEDRGFFTLLWAEPDATSGHRPPALKIQRAYRLDVLPQIIAALDPERDTWISQAEFHKPNRRIVHLLRLGLCFVDLDTYKTPHGESRPETLLGRFLGHCGDEDVPLPSLVIYSGRGLQAKWLLERPLPRAALPRWNAVQKELVARLAPFGADPGARDASRVLRLVDTVNTRSGERVRVLWVQRHAEDVRRYPFEWLAETLLPVSREAFQLKRQPPTAPRTPLQVIPGGKTGNLRVFSGRQLAWDRLEDLRKLAQRRGWTEHGIPHGYRSKYVHWCLNFLLLSGAIPANQLYLEAQALVREVCPDFDKDVRSVLSTLYRKAKAYEAGERIEFNGRTYPPLYTPPQSHPARPIRRARR</sequence>
<feature type="region of interest" description="Disordered" evidence="1">
    <location>
        <begin position="357"/>
        <end position="379"/>
    </location>
</feature>
<evidence type="ECO:0000256" key="1">
    <source>
        <dbReference type="SAM" id="MobiDB-lite"/>
    </source>
</evidence>
<protein>
    <submittedName>
        <fullName evidence="2">Replication protein</fullName>
    </submittedName>
</protein>
<keyword evidence="3" id="KW-1185">Reference proteome</keyword>
<comment type="caution">
    <text evidence="2">The sequence shown here is derived from an EMBL/GenBank/DDBJ whole genome shotgun (WGS) entry which is preliminary data.</text>
</comment>
<name>A0ABX1TRZ1_9GAMM</name>
<reference evidence="2 3" key="1">
    <citation type="submission" date="2019-03" db="EMBL/GenBank/DDBJ databases">
        <title>Metabolic reconstructions from genomes of highly enriched 'Candidatus Accumulibacter' and 'Candidatus Competibacter' bioreactor populations.</title>
        <authorList>
            <person name="Annavajhala M.K."/>
            <person name="Welles L."/>
            <person name="Abbas B."/>
            <person name="Sorokin D."/>
            <person name="Park H."/>
            <person name="Van Loosdrecht M."/>
            <person name="Chandran K."/>
        </authorList>
    </citation>
    <scope>NUCLEOTIDE SEQUENCE [LARGE SCALE GENOMIC DNA]</scope>
    <source>
        <strain evidence="2 3">SBR_G</strain>
    </source>
</reference>
<dbReference type="RefSeq" id="WP_169250748.1">
    <property type="nucleotide sequence ID" value="NZ_SPMZ01000115.1"/>
</dbReference>
<dbReference type="Proteomes" id="UP000760480">
    <property type="component" value="Unassembled WGS sequence"/>
</dbReference>
<evidence type="ECO:0000313" key="3">
    <source>
        <dbReference type="Proteomes" id="UP000760480"/>
    </source>
</evidence>
<evidence type="ECO:0000313" key="2">
    <source>
        <dbReference type="EMBL" id="NMQ21489.1"/>
    </source>
</evidence>
<proteinExistence type="predicted"/>
<organism evidence="2 3">
    <name type="scientific">Candidatus Competibacter phosphatis</name>
    <dbReference type="NCBI Taxonomy" id="221280"/>
    <lineage>
        <taxon>Bacteria</taxon>
        <taxon>Pseudomonadati</taxon>
        <taxon>Pseudomonadota</taxon>
        <taxon>Gammaproteobacteria</taxon>
        <taxon>Candidatus Competibacteraceae</taxon>
        <taxon>Candidatus Competibacter</taxon>
    </lineage>
</organism>
<dbReference type="EMBL" id="SPMZ01000115">
    <property type="protein sequence ID" value="NMQ21489.1"/>
    <property type="molecule type" value="Genomic_DNA"/>
</dbReference>